<dbReference type="PANTHER" id="PTHR31272:SF4">
    <property type="entry name" value="CYTOCHROME C-TYPE BIOGENESIS PROTEIN HI_1454-RELATED"/>
    <property type="match status" value="1"/>
</dbReference>
<dbReference type="GO" id="GO:0016020">
    <property type="term" value="C:membrane"/>
    <property type="evidence" value="ECO:0007669"/>
    <property type="project" value="UniProtKB-SubCell"/>
</dbReference>
<dbReference type="GO" id="GO:0017004">
    <property type="term" value="P:cytochrome complex assembly"/>
    <property type="evidence" value="ECO:0007669"/>
    <property type="project" value="InterPro"/>
</dbReference>
<sequence length="258" mass="27920">MNEALPLILPAFIAGLLTFLAPCTLPLVPAYLGFISGSSAKDLQNPAKNKQIRKRVIFNGIFYVLGFSAVFIGLGVLFGLGGVALAQYQLLLTRIGGVFVLFFGLYLMGVFGWIPGLKQLLSSEHRFRLPSSLTPGTPSSSFIFGATFAFGWTPCVGPILGSILLLASSTATVGQGAFLLSVFSFGLALPFLLIAIGIGHASETIKKLSKILPYVSFIGGLFLLFLGILLISNSMSIWLTWTYEAFRVFQYERLLDYL</sequence>
<keyword evidence="5 6" id="KW-0472">Membrane</keyword>
<proteinExistence type="inferred from homology"/>
<keyword evidence="4 6" id="KW-1133">Transmembrane helix</keyword>
<protein>
    <submittedName>
        <fullName evidence="8">Cytochrome C biogenesis protein</fullName>
    </submittedName>
</protein>
<feature type="transmembrane region" description="Helical" evidence="6">
    <location>
        <begin position="56"/>
        <end position="86"/>
    </location>
</feature>
<dbReference type="AlphaFoldDB" id="A0A2M7XC74"/>
<dbReference type="Pfam" id="PF02683">
    <property type="entry name" value="DsbD_TM"/>
    <property type="match status" value="1"/>
</dbReference>
<comment type="caution">
    <text evidence="8">The sequence shown here is derived from an EMBL/GenBank/DDBJ whole genome shotgun (WGS) entry which is preliminary data.</text>
</comment>
<evidence type="ECO:0000256" key="3">
    <source>
        <dbReference type="ARBA" id="ARBA00022692"/>
    </source>
</evidence>
<evidence type="ECO:0000256" key="4">
    <source>
        <dbReference type="ARBA" id="ARBA00022989"/>
    </source>
</evidence>
<feature type="transmembrane region" description="Helical" evidence="6">
    <location>
        <begin position="211"/>
        <end position="231"/>
    </location>
</feature>
<feature type="transmembrane region" description="Helical" evidence="6">
    <location>
        <begin position="142"/>
        <end position="166"/>
    </location>
</feature>
<feature type="domain" description="Cytochrome C biogenesis protein transmembrane" evidence="7">
    <location>
        <begin position="8"/>
        <end position="232"/>
    </location>
</feature>
<organism evidence="8 9">
    <name type="scientific">Candidatus Uhrbacteria bacterium CG_4_9_14_3_um_filter_50_9</name>
    <dbReference type="NCBI Taxonomy" id="1975035"/>
    <lineage>
        <taxon>Bacteria</taxon>
        <taxon>Candidatus Uhriibacteriota</taxon>
    </lineage>
</organism>
<accession>A0A2M7XC74</accession>
<dbReference type="PANTHER" id="PTHR31272">
    <property type="entry name" value="CYTOCHROME C-TYPE BIOGENESIS PROTEIN HI_1454-RELATED"/>
    <property type="match status" value="1"/>
</dbReference>
<gene>
    <name evidence="8" type="ORF">CO174_02895</name>
</gene>
<evidence type="ECO:0000256" key="6">
    <source>
        <dbReference type="SAM" id="Phobius"/>
    </source>
</evidence>
<comment type="subcellular location">
    <subcellularLocation>
        <location evidence="1">Membrane</location>
        <topology evidence="1">Multi-pass membrane protein</topology>
    </subcellularLocation>
</comment>
<dbReference type="InterPro" id="IPR003834">
    <property type="entry name" value="Cyt_c_assmbl_TM_dom"/>
</dbReference>
<dbReference type="Proteomes" id="UP000229385">
    <property type="component" value="Unassembled WGS sequence"/>
</dbReference>
<reference evidence="9" key="1">
    <citation type="submission" date="2017-09" db="EMBL/GenBank/DDBJ databases">
        <title>Depth-based differentiation of microbial function through sediment-hosted aquifers and enrichment of novel symbionts in the deep terrestrial subsurface.</title>
        <authorList>
            <person name="Probst A.J."/>
            <person name="Ladd B."/>
            <person name="Jarett J.K."/>
            <person name="Geller-Mcgrath D.E."/>
            <person name="Sieber C.M.K."/>
            <person name="Emerson J.B."/>
            <person name="Anantharaman K."/>
            <person name="Thomas B.C."/>
            <person name="Malmstrom R."/>
            <person name="Stieglmeier M."/>
            <person name="Klingl A."/>
            <person name="Woyke T."/>
            <person name="Ryan C.M."/>
            <person name="Banfield J.F."/>
        </authorList>
    </citation>
    <scope>NUCLEOTIDE SEQUENCE [LARGE SCALE GENOMIC DNA]</scope>
</reference>
<evidence type="ECO:0000313" key="9">
    <source>
        <dbReference type="Proteomes" id="UP000229385"/>
    </source>
</evidence>
<comment type="similarity">
    <text evidence="2">Belongs to the DsbD family.</text>
</comment>
<dbReference type="InterPro" id="IPR051790">
    <property type="entry name" value="Cytochrome_c-biogenesis_DsbD"/>
</dbReference>
<keyword evidence="3 6" id="KW-0812">Transmembrane</keyword>
<feature type="transmembrane region" description="Helical" evidence="6">
    <location>
        <begin position="12"/>
        <end position="35"/>
    </location>
</feature>
<feature type="transmembrane region" description="Helical" evidence="6">
    <location>
        <begin position="178"/>
        <end position="199"/>
    </location>
</feature>
<evidence type="ECO:0000259" key="7">
    <source>
        <dbReference type="Pfam" id="PF02683"/>
    </source>
</evidence>
<evidence type="ECO:0000256" key="1">
    <source>
        <dbReference type="ARBA" id="ARBA00004141"/>
    </source>
</evidence>
<feature type="transmembrane region" description="Helical" evidence="6">
    <location>
        <begin position="98"/>
        <end position="121"/>
    </location>
</feature>
<name>A0A2M7XC74_9BACT</name>
<evidence type="ECO:0000313" key="8">
    <source>
        <dbReference type="EMBL" id="PJA45500.1"/>
    </source>
</evidence>
<evidence type="ECO:0000256" key="2">
    <source>
        <dbReference type="ARBA" id="ARBA00006143"/>
    </source>
</evidence>
<evidence type="ECO:0000256" key="5">
    <source>
        <dbReference type="ARBA" id="ARBA00023136"/>
    </source>
</evidence>
<dbReference type="EMBL" id="PFWU01000033">
    <property type="protein sequence ID" value="PJA45500.1"/>
    <property type="molecule type" value="Genomic_DNA"/>
</dbReference>